<keyword evidence="2" id="KW-0689">Ribosomal protein</keyword>
<gene>
    <name evidence="4" type="ORF">BAE44_0023558</name>
</gene>
<proteinExistence type="inferred from homology"/>
<evidence type="ECO:0000256" key="3">
    <source>
        <dbReference type="ARBA" id="ARBA00023274"/>
    </source>
</evidence>
<dbReference type="Pfam" id="PF00416">
    <property type="entry name" value="Ribosomal_S13"/>
    <property type="match status" value="1"/>
</dbReference>
<evidence type="ECO:0000256" key="1">
    <source>
        <dbReference type="ARBA" id="ARBA00008080"/>
    </source>
</evidence>
<dbReference type="GO" id="GO:0005840">
    <property type="term" value="C:ribosome"/>
    <property type="evidence" value="ECO:0007669"/>
    <property type="project" value="UniProtKB-KW"/>
</dbReference>
<evidence type="ECO:0000313" key="5">
    <source>
        <dbReference type="Proteomes" id="UP000095767"/>
    </source>
</evidence>
<dbReference type="GO" id="GO:0003723">
    <property type="term" value="F:RNA binding"/>
    <property type="evidence" value="ECO:0007669"/>
    <property type="project" value="InterPro"/>
</dbReference>
<sequence>LTPKKLKRLMKWLITVMANSRQFKVLDWFLNGKDYEDGRFSQVVSNTLDTKLRDDLHRLKTEDQDRLNLNTIRPKRSDTSLQPQL</sequence>
<dbReference type="InterPro" id="IPR001892">
    <property type="entry name" value="Ribosomal_uS13"/>
</dbReference>
<comment type="similarity">
    <text evidence="1">Belongs to the universal ribosomal protein uS13 family.</text>
</comment>
<dbReference type="GO" id="GO:1990904">
    <property type="term" value="C:ribonucleoprotein complex"/>
    <property type="evidence" value="ECO:0007669"/>
    <property type="project" value="UniProtKB-KW"/>
</dbReference>
<dbReference type="GO" id="GO:0003735">
    <property type="term" value="F:structural constituent of ribosome"/>
    <property type="evidence" value="ECO:0007669"/>
    <property type="project" value="InterPro"/>
</dbReference>
<organism evidence="4 5">
    <name type="scientific">Dichanthelium oligosanthes</name>
    <dbReference type="NCBI Taxonomy" id="888268"/>
    <lineage>
        <taxon>Eukaryota</taxon>
        <taxon>Viridiplantae</taxon>
        <taxon>Streptophyta</taxon>
        <taxon>Embryophyta</taxon>
        <taxon>Tracheophyta</taxon>
        <taxon>Spermatophyta</taxon>
        <taxon>Magnoliopsida</taxon>
        <taxon>Liliopsida</taxon>
        <taxon>Poales</taxon>
        <taxon>Poaceae</taxon>
        <taxon>PACMAD clade</taxon>
        <taxon>Panicoideae</taxon>
        <taxon>Panicodae</taxon>
        <taxon>Paniceae</taxon>
        <taxon>Dichantheliinae</taxon>
        <taxon>Dichanthelium</taxon>
    </lineage>
</organism>
<protein>
    <submittedName>
        <fullName evidence="4">Uncharacterized protein</fullName>
    </submittedName>
</protein>
<feature type="non-terminal residue" evidence="4">
    <location>
        <position position="1"/>
    </location>
</feature>
<keyword evidence="5" id="KW-1185">Reference proteome</keyword>
<name>A0A1E5URD6_9POAL</name>
<evidence type="ECO:0000256" key="2">
    <source>
        <dbReference type="ARBA" id="ARBA00022980"/>
    </source>
</evidence>
<dbReference type="EMBL" id="LWDX02066995">
    <property type="protein sequence ID" value="OEL15420.1"/>
    <property type="molecule type" value="Genomic_DNA"/>
</dbReference>
<dbReference type="Proteomes" id="UP000095767">
    <property type="component" value="Unassembled WGS sequence"/>
</dbReference>
<accession>A0A1E5URD6</accession>
<comment type="caution">
    <text evidence="4">The sequence shown here is derived from an EMBL/GenBank/DDBJ whole genome shotgun (WGS) entry which is preliminary data.</text>
</comment>
<keyword evidence="3" id="KW-0687">Ribonucleoprotein</keyword>
<dbReference type="AlphaFoldDB" id="A0A1E5URD6"/>
<reference evidence="4 5" key="1">
    <citation type="submission" date="2016-09" db="EMBL/GenBank/DDBJ databases">
        <title>The draft genome of Dichanthelium oligosanthes: A C3 panicoid grass species.</title>
        <authorList>
            <person name="Studer A.J."/>
            <person name="Schnable J.C."/>
            <person name="Brutnell T.P."/>
        </authorList>
    </citation>
    <scope>NUCLEOTIDE SEQUENCE [LARGE SCALE GENOMIC DNA]</scope>
    <source>
        <strain evidence="5">cv. Kellogg 1175</strain>
        <tissue evidence="4">Leaf</tissue>
    </source>
</reference>
<dbReference type="GO" id="GO:0006412">
    <property type="term" value="P:translation"/>
    <property type="evidence" value="ECO:0007669"/>
    <property type="project" value="InterPro"/>
</dbReference>
<dbReference type="STRING" id="888268.A0A1E5URD6"/>
<evidence type="ECO:0000313" key="4">
    <source>
        <dbReference type="EMBL" id="OEL15420.1"/>
    </source>
</evidence>